<dbReference type="InterPro" id="IPR051035">
    <property type="entry name" value="Mito_inheritance_9"/>
</dbReference>
<keyword evidence="2" id="KW-0808">Transferase</keyword>
<dbReference type="Gene3D" id="3.90.1200.10">
    <property type="match status" value="1"/>
</dbReference>
<dbReference type="VEuPathDB" id="FungiDB:MCYG_04234"/>
<dbReference type="SUPFAM" id="SSF56112">
    <property type="entry name" value="Protein kinase-like (PK-like)"/>
    <property type="match status" value="1"/>
</dbReference>
<dbReference type="OMA" id="HENIFVD"/>
<accession>C5FP99</accession>
<dbReference type="Proteomes" id="UP000002035">
    <property type="component" value="Unassembled WGS sequence"/>
</dbReference>
<keyword evidence="3" id="KW-1185">Reference proteome</keyword>
<dbReference type="eggNOG" id="ENOG502SHU0">
    <property type="taxonomic scope" value="Eukaryota"/>
</dbReference>
<dbReference type="HOGENOM" id="CLU_019189_13_0_1"/>
<dbReference type="OrthoDB" id="2831558at2759"/>
<dbReference type="GeneID" id="9224567"/>
<name>C5FP99_ARTOC</name>
<dbReference type="GO" id="GO:0016740">
    <property type="term" value="F:transferase activity"/>
    <property type="evidence" value="ECO:0007669"/>
    <property type="project" value="UniProtKB-KW"/>
</dbReference>
<dbReference type="InterPro" id="IPR002575">
    <property type="entry name" value="Aminoglycoside_PTrfase"/>
</dbReference>
<feature type="domain" description="Aminoglycoside phosphotransferase" evidence="1">
    <location>
        <begin position="74"/>
        <end position="204"/>
    </location>
</feature>
<dbReference type="AlphaFoldDB" id="C5FP99"/>
<organism evidence="2 3">
    <name type="scientific">Arthroderma otae (strain ATCC MYA-4605 / CBS 113480)</name>
    <name type="common">Microsporum canis</name>
    <dbReference type="NCBI Taxonomy" id="554155"/>
    <lineage>
        <taxon>Eukaryota</taxon>
        <taxon>Fungi</taxon>
        <taxon>Dikarya</taxon>
        <taxon>Ascomycota</taxon>
        <taxon>Pezizomycotina</taxon>
        <taxon>Eurotiomycetes</taxon>
        <taxon>Eurotiomycetidae</taxon>
        <taxon>Onygenales</taxon>
        <taxon>Arthrodermataceae</taxon>
        <taxon>Microsporum</taxon>
    </lineage>
</organism>
<dbReference type="STRING" id="554155.C5FP99"/>
<feature type="domain" description="Aminoglycoside phosphotransferase" evidence="1">
    <location>
        <begin position="305"/>
        <end position="355"/>
    </location>
</feature>
<protein>
    <submittedName>
        <fullName evidence="2">Phosphotransferase family protein</fullName>
    </submittedName>
</protein>
<sequence length="553" mass="62391">MRRPALQALQSVGGHVRPLATAGDAHGNGLFEYTRGRFIFNVNEQTSKRRIRFNMQELASAAARSVDAARCINIQRCPDGLYNKAFILTMDNGKDIVAKIPNPNAGAPYYTIASEVATMDFARTVLQTPAPRVYAWNASADINSNPVGAEYIVMEKIPGVQLSDIWWGLQLNQKLKILIQVARYMRRWTSVGFDKLGSIYYPESMGTPLNEVLYSEEGNSVHNTRFTIGPSTNREWSDGGRQDMKCNKGPWMSVTDYRKAIGDRETMAVKTLGHVPKQLAILYGPGPLYQPSAKKKLEALRYYSQIQQILLPDDPSLTTGHLWHNDLHHENIFVDPDSLEIQGIIDWQSLQIAPLTDHCLDPSFLEYEGPDVGDHLEKPELPNEIKTLKGEERAEAVAQYLDKAVMVAWRRLVRDKNPAQHRAIKFQQSAAGNLLHLSRRIFEVGEPHFCALLLDLRDEWANSGIPGFPLKFSDAEVASIEADVERAELGVRTMKSIEQRLGNLWPERGVVEHENYEAAKEALQQMKDEIINEFKTHPGWDTAVFEALWPFDS</sequence>
<dbReference type="Pfam" id="PF01636">
    <property type="entry name" value="APH"/>
    <property type="match status" value="2"/>
</dbReference>
<gene>
    <name evidence="2" type="ORF">MCYG_04234</name>
</gene>
<reference evidence="3" key="1">
    <citation type="journal article" date="2012" name="MBio">
        <title>Comparative genome analysis of Trichophyton rubrum and related dermatophytes reveals candidate genes involved in infection.</title>
        <authorList>
            <person name="Martinez D.A."/>
            <person name="Oliver B.G."/>
            <person name="Graeser Y."/>
            <person name="Goldberg J.M."/>
            <person name="Li W."/>
            <person name="Martinez-Rossi N.M."/>
            <person name="Monod M."/>
            <person name="Shelest E."/>
            <person name="Barton R.C."/>
            <person name="Birch E."/>
            <person name="Brakhage A.A."/>
            <person name="Chen Z."/>
            <person name="Gurr S.J."/>
            <person name="Heiman D."/>
            <person name="Heitman J."/>
            <person name="Kosti I."/>
            <person name="Rossi A."/>
            <person name="Saif S."/>
            <person name="Samalova M."/>
            <person name="Saunders C.W."/>
            <person name="Shea T."/>
            <person name="Summerbell R.C."/>
            <person name="Xu J."/>
            <person name="Young S."/>
            <person name="Zeng Q."/>
            <person name="Birren B.W."/>
            <person name="Cuomo C.A."/>
            <person name="White T.C."/>
        </authorList>
    </citation>
    <scope>NUCLEOTIDE SEQUENCE [LARGE SCALE GENOMIC DNA]</scope>
    <source>
        <strain evidence="3">ATCC MYA-4605 / CBS 113480</strain>
    </source>
</reference>
<dbReference type="GO" id="GO:0005739">
    <property type="term" value="C:mitochondrion"/>
    <property type="evidence" value="ECO:0007669"/>
    <property type="project" value="TreeGrafter"/>
</dbReference>
<dbReference type="EMBL" id="DS995704">
    <property type="protein sequence ID" value="EEQ31415.1"/>
    <property type="molecule type" value="Genomic_DNA"/>
</dbReference>
<evidence type="ECO:0000313" key="3">
    <source>
        <dbReference type="Proteomes" id="UP000002035"/>
    </source>
</evidence>
<evidence type="ECO:0000313" key="2">
    <source>
        <dbReference type="EMBL" id="EEQ31415.1"/>
    </source>
</evidence>
<dbReference type="PANTHER" id="PTHR36091">
    <property type="entry name" value="ALTERED INHERITANCE OF MITOCHONDRIA PROTEIN 9, MITOCHONDRIAL"/>
    <property type="match status" value="1"/>
</dbReference>
<dbReference type="RefSeq" id="XP_002846497.1">
    <property type="nucleotide sequence ID" value="XM_002846451.1"/>
</dbReference>
<proteinExistence type="predicted"/>
<dbReference type="PANTHER" id="PTHR36091:SF2">
    <property type="entry name" value="AMINOGLYCOSIDE PHOSPHOTRANSFERASE DOMAIN-CONTAINING PROTEIN"/>
    <property type="match status" value="1"/>
</dbReference>
<dbReference type="InterPro" id="IPR011009">
    <property type="entry name" value="Kinase-like_dom_sf"/>
</dbReference>
<evidence type="ECO:0000259" key="1">
    <source>
        <dbReference type="Pfam" id="PF01636"/>
    </source>
</evidence>